<proteinExistence type="predicted"/>
<evidence type="ECO:0000256" key="3">
    <source>
        <dbReference type="ARBA" id="ARBA00022801"/>
    </source>
</evidence>
<dbReference type="GO" id="GO:0005829">
    <property type="term" value="C:cytosol"/>
    <property type="evidence" value="ECO:0007669"/>
    <property type="project" value="TreeGrafter"/>
</dbReference>
<organism evidence="9">
    <name type="scientific">marine sediment metagenome</name>
    <dbReference type="NCBI Taxonomy" id="412755"/>
    <lineage>
        <taxon>unclassified sequences</taxon>
        <taxon>metagenomes</taxon>
        <taxon>ecological metagenomes</taxon>
    </lineage>
</organism>
<evidence type="ECO:0000256" key="5">
    <source>
        <dbReference type="ARBA" id="ARBA00023002"/>
    </source>
</evidence>
<evidence type="ECO:0000313" key="9">
    <source>
        <dbReference type="EMBL" id="KKM85811.1"/>
    </source>
</evidence>
<protein>
    <recommendedName>
        <fullName evidence="10">Methenyltetrahydrofolate cyclohydrolase</fullName>
    </recommendedName>
</protein>
<reference evidence="9" key="1">
    <citation type="journal article" date="2015" name="Nature">
        <title>Complex archaea that bridge the gap between prokaryotes and eukaryotes.</title>
        <authorList>
            <person name="Spang A."/>
            <person name="Saw J.H."/>
            <person name="Jorgensen S.L."/>
            <person name="Zaremba-Niedzwiedzka K."/>
            <person name="Martijn J."/>
            <person name="Lind A.E."/>
            <person name="van Eijk R."/>
            <person name="Schleper C."/>
            <person name="Guy L."/>
            <person name="Ettema T.J."/>
        </authorList>
    </citation>
    <scope>NUCLEOTIDE SEQUENCE</scope>
</reference>
<feature type="domain" description="Tetrahydrofolate dehydrogenase/cyclohydrolase NAD(P)-binding" evidence="8">
    <location>
        <begin position="134"/>
        <end position="234"/>
    </location>
</feature>
<sequence>MKINGEHIAQKIKDGLQAKPKPRKFLAAVLIGENKQSFGFLKKKEAVARELGVDFRIYQLPGDLNNDRARREVWSIAKHKTCGGVIVQLPLPEGLNKHYVINSIPREKDVEVFTERAFGAFCNNRSTILPPAVSTIDKVLTETQFDISKKTAAVVGLGALVGKPAAIWLMKRARQVFLLRSSSDKNVLKEADLVILGTGNVSIVNPGMLKNGAGVIDFGYSAVDKKLRGDFDTSRTE</sequence>
<keyword evidence="2" id="KW-0554">One-carbon metabolism</keyword>
<keyword evidence="6" id="KW-0511">Multifunctional enzyme</keyword>
<dbReference type="Gene3D" id="3.40.50.10860">
    <property type="entry name" value="Leucine Dehydrogenase, chain A, domain 1"/>
    <property type="match status" value="1"/>
</dbReference>
<evidence type="ECO:0000256" key="4">
    <source>
        <dbReference type="ARBA" id="ARBA00022857"/>
    </source>
</evidence>
<dbReference type="AlphaFoldDB" id="A0A0F9LF08"/>
<dbReference type="GO" id="GO:0004488">
    <property type="term" value="F:methylenetetrahydrofolate dehydrogenase (NADP+) activity"/>
    <property type="evidence" value="ECO:0007669"/>
    <property type="project" value="InterPro"/>
</dbReference>
<dbReference type="Pfam" id="PF00763">
    <property type="entry name" value="THF_DHG_CYH"/>
    <property type="match status" value="1"/>
</dbReference>
<evidence type="ECO:0000256" key="1">
    <source>
        <dbReference type="ARBA" id="ARBA00004777"/>
    </source>
</evidence>
<keyword evidence="3" id="KW-0378">Hydrolase</keyword>
<dbReference type="GO" id="GO:0035999">
    <property type="term" value="P:tetrahydrofolate interconversion"/>
    <property type="evidence" value="ECO:0007669"/>
    <property type="project" value="TreeGrafter"/>
</dbReference>
<dbReference type="Gene3D" id="3.40.50.720">
    <property type="entry name" value="NAD(P)-binding Rossmann-like Domain"/>
    <property type="match status" value="1"/>
</dbReference>
<dbReference type="InterPro" id="IPR036291">
    <property type="entry name" value="NAD(P)-bd_dom_sf"/>
</dbReference>
<evidence type="ECO:0008006" key="10">
    <source>
        <dbReference type="Google" id="ProtNLM"/>
    </source>
</evidence>
<evidence type="ECO:0000256" key="2">
    <source>
        <dbReference type="ARBA" id="ARBA00022563"/>
    </source>
</evidence>
<comment type="caution">
    <text evidence="9">The sequence shown here is derived from an EMBL/GenBank/DDBJ whole genome shotgun (WGS) entry which is preliminary data.</text>
</comment>
<dbReference type="PANTHER" id="PTHR48099:SF5">
    <property type="entry name" value="C-1-TETRAHYDROFOLATE SYNTHASE, CYTOPLASMIC"/>
    <property type="match status" value="1"/>
</dbReference>
<keyword evidence="5" id="KW-0560">Oxidoreductase</keyword>
<dbReference type="EMBL" id="LAZR01007352">
    <property type="protein sequence ID" value="KKM85811.1"/>
    <property type="molecule type" value="Genomic_DNA"/>
</dbReference>
<feature type="non-terminal residue" evidence="9">
    <location>
        <position position="237"/>
    </location>
</feature>
<dbReference type="InterPro" id="IPR046346">
    <property type="entry name" value="Aminoacid_DH-like_N_sf"/>
</dbReference>
<feature type="domain" description="Tetrahydrofolate dehydrogenase/cyclohydrolase catalytic" evidence="7">
    <location>
        <begin position="3"/>
        <end position="111"/>
    </location>
</feature>
<dbReference type="InterPro" id="IPR020630">
    <property type="entry name" value="THF_DH/CycHdrlase_cat_dom"/>
</dbReference>
<dbReference type="InterPro" id="IPR020631">
    <property type="entry name" value="THF_DH/CycHdrlase_NAD-bd_dom"/>
</dbReference>
<dbReference type="InterPro" id="IPR000672">
    <property type="entry name" value="THF_DH/CycHdrlase"/>
</dbReference>
<evidence type="ECO:0000259" key="8">
    <source>
        <dbReference type="Pfam" id="PF02882"/>
    </source>
</evidence>
<dbReference type="SUPFAM" id="SSF53223">
    <property type="entry name" value="Aminoacid dehydrogenase-like, N-terminal domain"/>
    <property type="match status" value="1"/>
</dbReference>
<dbReference type="GO" id="GO:0004477">
    <property type="term" value="F:methenyltetrahydrofolate cyclohydrolase activity"/>
    <property type="evidence" value="ECO:0007669"/>
    <property type="project" value="TreeGrafter"/>
</dbReference>
<comment type="pathway">
    <text evidence="1">One-carbon metabolism; tetrahydrofolate interconversion.</text>
</comment>
<evidence type="ECO:0000256" key="6">
    <source>
        <dbReference type="ARBA" id="ARBA00023268"/>
    </source>
</evidence>
<dbReference type="SUPFAM" id="SSF51735">
    <property type="entry name" value="NAD(P)-binding Rossmann-fold domains"/>
    <property type="match status" value="1"/>
</dbReference>
<dbReference type="Pfam" id="PF02882">
    <property type="entry name" value="THF_DHG_CYH_C"/>
    <property type="match status" value="1"/>
</dbReference>
<gene>
    <name evidence="9" type="ORF">LCGC14_1285240</name>
</gene>
<dbReference type="PRINTS" id="PR00085">
    <property type="entry name" value="THFDHDRGNASE"/>
</dbReference>
<keyword evidence="4" id="KW-0521">NADP</keyword>
<evidence type="ECO:0000259" key="7">
    <source>
        <dbReference type="Pfam" id="PF00763"/>
    </source>
</evidence>
<dbReference type="PANTHER" id="PTHR48099">
    <property type="entry name" value="C-1-TETRAHYDROFOLATE SYNTHASE, CYTOPLASMIC-RELATED"/>
    <property type="match status" value="1"/>
</dbReference>
<name>A0A0F9LF08_9ZZZZ</name>
<accession>A0A0F9LF08</accession>